<feature type="region of interest" description="Disordered" evidence="1">
    <location>
        <begin position="169"/>
        <end position="215"/>
    </location>
</feature>
<feature type="signal peptide" evidence="2">
    <location>
        <begin position="1"/>
        <end position="30"/>
    </location>
</feature>
<feature type="compositionally biased region" description="Polar residues" evidence="1">
    <location>
        <begin position="242"/>
        <end position="272"/>
    </location>
</feature>
<feature type="region of interest" description="Disordered" evidence="1">
    <location>
        <begin position="238"/>
        <end position="272"/>
    </location>
</feature>
<gene>
    <name evidence="4" type="ORF">PHATRDRAFT_43690</name>
</gene>
<dbReference type="OrthoDB" id="43446at2759"/>
<dbReference type="eggNOG" id="ENOG502SKM3">
    <property type="taxonomic scope" value="Eukaryota"/>
</dbReference>
<reference evidence="4 5" key="1">
    <citation type="journal article" date="2008" name="Nature">
        <title>The Phaeodactylum genome reveals the evolutionary history of diatom genomes.</title>
        <authorList>
            <person name="Bowler C."/>
            <person name="Allen A.E."/>
            <person name="Badger J.H."/>
            <person name="Grimwood J."/>
            <person name="Jabbari K."/>
            <person name="Kuo A."/>
            <person name="Maheswari U."/>
            <person name="Martens C."/>
            <person name="Maumus F."/>
            <person name="Otillar R.P."/>
            <person name="Rayko E."/>
            <person name="Salamov A."/>
            <person name="Vandepoele K."/>
            <person name="Beszteri B."/>
            <person name="Gruber A."/>
            <person name="Heijde M."/>
            <person name="Katinka M."/>
            <person name="Mock T."/>
            <person name="Valentin K."/>
            <person name="Verret F."/>
            <person name="Berges J.A."/>
            <person name="Brownlee C."/>
            <person name="Cadoret J.P."/>
            <person name="Chiovitti A."/>
            <person name="Choi C.J."/>
            <person name="Coesel S."/>
            <person name="De Martino A."/>
            <person name="Detter J.C."/>
            <person name="Durkin C."/>
            <person name="Falciatore A."/>
            <person name="Fournet J."/>
            <person name="Haruta M."/>
            <person name="Huysman M.J."/>
            <person name="Jenkins B.D."/>
            <person name="Jiroutova K."/>
            <person name="Jorgensen R.E."/>
            <person name="Joubert Y."/>
            <person name="Kaplan A."/>
            <person name="Kroger N."/>
            <person name="Kroth P.G."/>
            <person name="La Roche J."/>
            <person name="Lindquist E."/>
            <person name="Lommer M."/>
            <person name="Martin-Jezequel V."/>
            <person name="Lopez P.J."/>
            <person name="Lucas S."/>
            <person name="Mangogna M."/>
            <person name="McGinnis K."/>
            <person name="Medlin L.K."/>
            <person name="Montsant A."/>
            <person name="Oudot-Le Secq M.P."/>
            <person name="Napoli C."/>
            <person name="Obornik M."/>
            <person name="Parker M.S."/>
            <person name="Petit J.L."/>
            <person name="Porcel B.M."/>
            <person name="Poulsen N."/>
            <person name="Robison M."/>
            <person name="Rychlewski L."/>
            <person name="Rynearson T.A."/>
            <person name="Schmutz J."/>
            <person name="Shapiro H."/>
            <person name="Siaut M."/>
            <person name="Stanley M."/>
            <person name="Sussman M.R."/>
            <person name="Taylor A.R."/>
            <person name="Vardi A."/>
            <person name="von Dassow P."/>
            <person name="Vyverman W."/>
            <person name="Willis A."/>
            <person name="Wyrwicz L.S."/>
            <person name="Rokhsar D.S."/>
            <person name="Weissenbach J."/>
            <person name="Armbrust E.V."/>
            <person name="Green B.R."/>
            <person name="Van de Peer Y."/>
            <person name="Grigoriev I.V."/>
        </authorList>
    </citation>
    <scope>NUCLEOTIDE SEQUENCE [LARGE SCALE GENOMIC DNA]</scope>
    <source>
        <strain evidence="4 5">CCAP 1055/1</strain>
    </source>
</reference>
<dbReference type="Proteomes" id="UP000000759">
    <property type="component" value="Chromosome 2"/>
</dbReference>
<dbReference type="InterPro" id="IPR003034">
    <property type="entry name" value="SAP_dom"/>
</dbReference>
<feature type="chain" id="PRO_5002855296" description="SAP domain-containing protein" evidence="2">
    <location>
        <begin position="31"/>
        <end position="649"/>
    </location>
</feature>
<dbReference type="KEGG" id="pti:PHATRDRAFT_43690"/>
<protein>
    <recommendedName>
        <fullName evidence="3">SAP domain-containing protein</fullName>
    </recommendedName>
</protein>
<dbReference type="EMBL" id="CM000606">
    <property type="protein sequence ID" value="EEC50909.1"/>
    <property type="molecule type" value="Genomic_DNA"/>
</dbReference>
<reference evidence="5" key="2">
    <citation type="submission" date="2008-08" db="EMBL/GenBank/DDBJ databases">
        <authorList>
            <consortium name="Diatom Consortium"/>
            <person name="Grigoriev I."/>
            <person name="Grimwood J."/>
            <person name="Kuo A."/>
            <person name="Otillar R.P."/>
            <person name="Salamov A."/>
            <person name="Detter J.C."/>
            <person name="Lindquist E."/>
            <person name="Shapiro H."/>
            <person name="Lucas S."/>
            <person name="Glavina del Rio T."/>
            <person name="Pitluck S."/>
            <person name="Rokhsar D."/>
            <person name="Bowler C."/>
        </authorList>
    </citation>
    <scope>GENOME REANNOTATION</scope>
    <source>
        <strain evidence="5">CCAP 1055/1</strain>
    </source>
</reference>
<name>B7FT49_PHATC</name>
<sequence length="649" mass="71715">MLCRQRLPKPSRWFLMAAAAILTVLEQTDALAPTFRPSIPQSRAFGVLWSTKQREYRNANKEEDEILDDVSLLKAVEKSQLVEFCEQMQLSTQGTKQELLERLRDHANAQAEVDRQRQLERAERVQEGTENSKERYEIVGDDDDLDGDSDEAANGFFYFELPKSATVTAASQSGKDTDGEDGPQVTGEVKKATPFIPNTAVTAPPPPPEPNANGERVVTVYNSADQNDLTGIAAAQPGQAALQDSLNSPSGDTGSQPWDLQNSESKASSKQIENAKEEITELVQVLLSMTGAPAFVGAFGEDLAERLPSFSPPETFVGFQPGKVPTDMLTKSSKALRAGRGEVLQDVLRQFELQAIGQDGMGGDDPEKGGGYYREVSKVRAFLEGYRRAEVRRLARETSALLLDKLVAEGVEGLDISLASMTRTSDDTGDYGGELNDSLLEYLTDAIRQQQQKVDQLLATKLDLQWSESEALEQEDIKLDDRLDSLWNSTIEDGYRVESLDPKDPMVKRVLIEEYEKSASSTIAQSGRRIPSSPSEQLLLLLTLLRERIKAEAAFAPDEKGRNLRLLAYCLRLSSDTEREQLILKDLGNSLDRLDSFMELVASSIEYGESTSHQLHPAKSKPLNTNLLKSILNLSKGLRERQSRKASGV</sequence>
<dbReference type="PaxDb" id="2850-Phatr43690"/>
<dbReference type="Pfam" id="PF02037">
    <property type="entry name" value="SAP"/>
    <property type="match status" value="1"/>
</dbReference>
<feature type="region of interest" description="Disordered" evidence="1">
    <location>
        <begin position="122"/>
        <end position="151"/>
    </location>
</feature>
<evidence type="ECO:0000256" key="1">
    <source>
        <dbReference type="SAM" id="MobiDB-lite"/>
    </source>
</evidence>
<evidence type="ECO:0000256" key="2">
    <source>
        <dbReference type="SAM" id="SignalP"/>
    </source>
</evidence>
<dbReference type="GeneID" id="7196994"/>
<organism evidence="4 5">
    <name type="scientific">Phaeodactylum tricornutum (strain CCAP 1055/1)</name>
    <dbReference type="NCBI Taxonomy" id="556484"/>
    <lineage>
        <taxon>Eukaryota</taxon>
        <taxon>Sar</taxon>
        <taxon>Stramenopiles</taxon>
        <taxon>Ochrophyta</taxon>
        <taxon>Bacillariophyta</taxon>
        <taxon>Bacillariophyceae</taxon>
        <taxon>Bacillariophycidae</taxon>
        <taxon>Naviculales</taxon>
        <taxon>Phaeodactylaceae</taxon>
        <taxon>Phaeodactylum</taxon>
    </lineage>
</organism>
<dbReference type="PROSITE" id="PS50800">
    <property type="entry name" value="SAP"/>
    <property type="match status" value="1"/>
</dbReference>
<feature type="compositionally biased region" description="Acidic residues" evidence="1">
    <location>
        <begin position="139"/>
        <end position="151"/>
    </location>
</feature>
<keyword evidence="5" id="KW-1185">Reference proteome</keyword>
<evidence type="ECO:0000313" key="4">
    <source>
        <dbReference type="EMBL" id="EEC50909.1"/>
    </source>
</evidence>
<dbReference type="HOGENOM" id="CLU_402023_0_0_1"/>
<dbReference type="InParanoid" id="B7FT49"/>
<dbReference type="SMART" id="SM00513">
    <property type="entry name" value="SAP"/>
    <property type="match status" value="1"/>
</dbReference>
<accession>B7FT49</accession>
<keyword evidence="2" id="KW-0732">Signal</keyword>
<feature type="compositionally biased region" description="Basic and acidic residues" evidence="1">
    <location>
        <begin position="122"/>
        <end position="138"/>
    </location>
</feature>
<dbReference type="AlphaFoldDB" id="B7FT49"/>
<dbReference type="OMA" id="HYREVEK"/>
<evidence type="ECO:0000259" key="3">
    <source>
        <dbReference type="PROSITE" id="PS50800"/>
    </source>
</evidence>
<proteinExistence type="predicted"/>
<dbReference type="RefSeq" id="XP_002178095.1">
    <property type="nucleotide sequence ID" value="XM_002178059.1"/>
</dbReference>
<evidence type="ECO:0000313" key="5">
    <source>
        <dbReference type="Proteomes" id="UP000000759"/>
    </source>
</evidence>
<feature type="domain" description="SAP" evidence="3">
    <location>
        <begin position="73"/>
        <end position="107"/>
    </location>
</feature>